<protein>
    <recommendedName>
        <fullName evidence="4">Secreted protein</fullName>
    </recommendedName>
</protein>
<gene>
    <name evidence="2" type="ORF">FQA47_020367</name>
</gene>
<evidence type="ECO:0000313" key="2">
    <source>
        <dbReference type="EMBL" id="KAF6736162.1"/>
    </source>
</evidence>
<proteinExistence type="predicted"/>
<sequence>MIPWVLLILWISGHGKQQITTHLLTCMPLGRKKCFPKASCCTKYGSVYVPNQCQQKAAENNPVFMNGGERGAVVMAIIFRDSAILRDCTERENLRSRAAFRF</sequence>
<reference evidence="2" key="1">
    <citation type="journal article" name="BMC Genomics">
        <title>Long-read sequencing and de novo genome assembly of marine medaka (Oryzias melastigma).</title>
        <authorList>
            <person name="Liang P."/>
            <person name="Saqib H.S.A."/>
            <person name="Ni X."/>
            <person name="Shen Y."/>
        </authorList>
    </citation>
    <scope>NUCLEOTIDE SEQUENCE</scope>
    <source>
        <strain evidence="2">Bigg-433</strain>
    </source>
</reference>
<feature type="chain" id="PRO_5032578261" description="Secreted protein" evidence="1">
    <location>
        <begin position="16"/>
        <end position="102"/>
    </location>
</feature>
<evidence type="ECO:0000313" key="3">
    <source>
        <dbReference type="Proteomes" id="UP000646548"/>
    </source>
</evidence>
<accession>A0A834KXB6</accession>
<evidence type="ECO:0000256" key="1">
    <source>
        <dbReference type="SAM" id="SignalP"/>
    </source>
</evidence>
<dbReference type="Proteomes" id="UP000646548">
    <property type="component" value="Unassembled WGS sequence"/>
</dbReference>
<dbReference type="AlphaFoldDB" id="A0A834KXB6"/>
<organism evidence="2 3">
    <name type="scientific">Oryzias melastigma</name>
    <name type="common">Marine medaka</name>
    <dbReference type="NCBI Taxonomy" id="30732"/>
    <lineage>
        <taxon>Eukaryota</taxon>
        <taxon>Metazoa</taxon>
        <taxon>Chordata</taxon>
        <taxon>Craniata</taxon>
        <taxon>Vertebrata</taxon>
        <taxon>Euteleostomi</taxon>
        <taxon>Actinopterygii</taxon>
        <taxon>Neopterygii</taxon>
        <taxon>Teleostei</taxon>
        <taxon>Neoteleostei</taxon>
        <taxon>Acanthomorphata</taxon>
        <taxon>Ovalentaria</taxon>
        <taxon>Atherinomorphae</taxon>
        <taxon>Beloniformes</taxon>
        <taxon>Adrianichthyidae</taxon>
        <taxon>Oryziinae</taxon>
        <taxon>Oryzias</taxon>
    </lineage>
</organism>
<keyword evidence="1" id="KW-0732">Signal</keyword>
<evidence type="ECO:0008006" key="4">
    <source>
        <dbReference type="Google" id="ProtNLM"/>
    </source>
</evidence>
<name>A0A834KXB6_ORYME</name>
<dbReference type="EMBL" id="WKFB01000095">
    <property type="protein sequence ID" value="KAF6736162.1"/>
    <property type="molecule type" value="Genomic_DNA"/>
</dbReference>
<feature type="signal peptide" evidence="1">
    <location>
        <begin position="1"/>
        <end position="15"/>
    </location>
</feature>
<comment type="caution">
    <text evidence="2">The sequence shown here is derived from an EMBL/GenBank/DDBJ whole genome shotgun (WGS) entry which is preliminary data.</text>
</comment>